<dbReference type="Gene3D" id="1.10.260.40">
    <property type="entry name" value="lambda repressor-like DNA-binding domains"/>
    <property type="match status" value="1"/>
</dbReference>
<protein>
    <submittedName>
        <fullName evidence="1">Helix-turn-helix transcriptional regulator</fullName>
    </submittedName>
</protein>
<dbReference type="Proteomes" id="UP000478463">
    <property type="component" value="Chromosome"/>
</dbReference>
<dbReference type="AlphaFoldDB" id="A0A6L7INH0"/>
<dbReference type="SUPFAM" id="SSF47413">
    <property type="entry name" value="lambda repressor-like DNA-binding domains"/>
    <property type="match status" value="1"/>
</dbReference>
<dbReference type="PROSITE" id="PS50943">
    <property type="entry name" value="HTH_CROC1"/>
    <property type="match status" value="1"/>
</dbReference>
<dbReference type="GO" id="GO:0003677">
    <property type="term" value="F:DNA binding"/>
    <property type="evidence" value="ECO:0007669"/>
    <property type="project" value="InterPro"/>
</dbReference>
<evidence type="ECO:0000313" key="2">
    <source>
        <dbReference type="Proteomes" id="UP000478463"/>
    </source>
</evidence>
<evidence type="ECO:0000313" key="1">
    <source>
        <dbReference type="EMBL" id="QOS67660.1"/>
    </source>
</evidence>
<dbReference type="InterPro" id="IPR001387">
    <property type="entry name" value="Cro/C1-type_HTH"/>
</dbReference>
<organism evidence="1 2">
    <name type="scientific">Eggerthella guodeyinii</name>
    <dbReference type="NCBI Taxonomy" id="2690837"/>
    <lineage>
        <taxon>Bacteria</taxon>
        <taxon>Bacillati</taxon>
        <taxon>Actinomycetota</taxon>
        <taxon>Coriobacteriia</taxon>
        <taxon>Eggerthellales</taxon>
        <taxon>Eggerthellaceae</taxon>
        <taxon>Eggerthella</taxon>
    </lineage>
</organism>
<dbReference type="EMBL" id="CP063310">
    <property type="protein sequence ID" value="QOS67660.1"/>
    <property type="molecule type" value="Genomic_DNA"/>
</dbReference>
<gene>
    <name evidence="1" type="ORF">GS424_014265</name>
</gene>
<dbReference type="KEGG" id="egd:GS424_014265"/>
<sequence length="97" mass="11297">MDVEDHYEDDFTRHLAEELKDPEFRKYWEEDEAEFQLRLAIIDARNETGMTQEQLAKASGLNQRVISRIQTGNANPTLRTIGKLARGFGKKVEIRFV</sequence>
<dbReference type="Pfam" id="PF01381">
    <property type="entry name" value="HTH_3"/>
    <property type="match status" value="1"/>
</dbReference>
<dbReference type="SMART" id="SM00530">
    <property type="entry name" value="HTH_XRE"/>
    <property type="match status" value="1"/>
</dbReference>
<dbReference type="CDD" id="cd00093">
    <property type="entry name" value="HTH_XRE"/>
    <property type="match status" value="1"/>
</dbReference>
<reference evidence="1 2" key="1">
    <citation type="submission" date="2020-10" db="EMBL/GenBank/DDBJ databases">
        <title>Eggerthella sp. nov., isolated from human feces.</title>
        <authorList>
            <person name="Yajun G."/>
        </authorList>
    </citation>
    <scope>NUCLEOTIDE SEQUENCE [LARGE SCALE GENOMIC DNA]</scope>
    <source>
        <strain evidence="1 2">HF-1101</strain>
    </source>
</reference>
<accession>A0A6L7INH0</accession>
<proteinExistence type="predicted"/>
<name>A0A6L7INH0_9ACTN</name>
<dbReference type="InterPro" id="IPR010982">
    <property type="entry name" value="Lambda_DNA-bd_dom_sf"/>
</dbReference>